<evidence type="ECO:0000313" key="3">
    <source>
        <dbReference type="Proteomes" id="UP000192472"/>
    </source>
</evidence>
<dbReference type="EMBL" id="FWYF01000003">
    <property type="protein sequence ID" value="SMD36664.1"/>
    <property type="molecule type" value="Genomic_DNA"/>
</dbReference>
<keyword evidence="2" id="KW-0808">Transferase</keyword>
<name>A0A1W2GJE0_REIFA</name>
<feature type="domain" description="N-acetyltransferase" evidence="1">
    <location>
        <begin position="6"/>
        <end position="149"/>
    </location>
</feature>
<keyword evidence="3" id="KW-1185">Reference proteome</keyword>
<sequence length="150" mass="17367">MSTSRLIIRKGTIEEVVTLSRQIPEFDNPHKAKVYEQRLNENQHLIAIAELDRELAGFKVGYDKFNDKSFYTWMGGVLPQFRKSGVAKALAQFQEEFALMHGFETIVLKTRNKHKNMLHFALSSGFDIIEVEVKSDTLENRIILRKKLNN</sequence>
<dbReference type="InterPro" id="IPR000182">
    <property type="entry name" value="GNAT_dom"/>
</dbReference>
<evidence type="ECO:0000313" key="2">
    <source>
        <dbReference type="EMBL" id="SMD36664.1"/>
    </source>
</evidence>
<protein>
    <submittedName>
        <fullName evidence="2">Acetyltransferase (GNAT) domain-containing protein</fullName>
    </submittedName>
</protein>
<dbReference type="Proteomes" id="UP000192472">
    <property type="component" value="Unassembled WGS sequence"/>
</dbReference>
<dbReference type="InterPro" id="IPR016181">
    <property type="entry name" value="Acyl_CoA_acyltransferase"/>
</dbReference>
<dbReference type="AlphaFoldDB" id="A0A1W2GJE0"/>
<dbReference type="CDD" id="cd04301">
    <property type="entry name" value="NAT_SF"/>
    <property type="match status" value="1"/>
</dbReference>
<dbReference type="STRING" id="692418.SAMN04488029_3014"/>
<dbReference type="OrthoDB" id="9812289at2"/>
<dbReference type="Pfam" id="PF00583">
    <property type="entry name" value="Acetyltransf_1"/>
    <property type="match status" value="1"/>
</dbReference>
<proteinExistence type="predicted"/>
<accession>A0A1W2GJE0</accession>
<gene>
    <name evidence="2" type="ORF">SAMN04488029_3014</name>
</gene>
<dbReference type="SUPFAM" id="SSF55729">
    <property type="entry name" value="Acyl-CoA N-acyltransferases (Nat)"/>
    <property type="match status" value="1"/>
</dbReference>
<dbReference type="Gene3D" id="3.40.630.30">
    <property type="match status" value="1"/>
</dbReference>
<dbReference type="GO" id="GO:0016747">
    <property type="term" value="F:acyltransferase activity, transferring groups other than amino-acyl groups"/>
    <property type="evidence" value="ECO:0007669"/>
    <property type="project" value="InterPro"/>
</dbReference>
<dbReference type="RefSeq" id="WP_084373656.1">
    <property type="nucleotide sequence ID" value="NZ_FWYF01000003.1"/>
</dbReference>
<dbReference type="PROSITE" id="PS51186">
    <property type="entry name" value="GNAT"/>
    <property type="match status" value="1"/>
</dbReference>
<reference evidence="2 3" key="1">
    <citation type="submission" date="2017-04" db="EMBL/GenBank/DDBJ databases">
        <authorList>
            <person name="Afonso C.L."/>
            <person name="Miller P.J."/>
            <person name="Scott M.A."/>
            <person name="Spackman E."/>
            <person name="Goraichik I."/>
            <person name="Dimitrov K.M."/>
            <person name="Suarez D.L."/>
            <person name="Swayne D.E."/>
        </authorList>
    </citation>
    <scope>NUCLEOTIDE SEQUENCE [LARGE SCALE GENOMIC DNA]</scope>
    <source>
        <strain evidence="2 3">DSM 26133</strain>
    </source>
</reference>
<evidence type="ECO:0000259" key="1">
    <source>
        <dbReference type="PROSITE" id="PS51186"/>
    </source>
</evidence>
<organism evidence="2 3">
    <name type="scientific">Reichenbachiella faecimaris</name>
    <dbReference type="NCBI Taxonomy" id="692418"/>
    <lineage>
        <taxon>Bacteria</taxon>
        <taxon>Pseudomonadati</taxon>
        <taxon>Bacteroidota</taxon>
        <taxon>Cytophagia</taxon>
        <taxon>Cytophagales</taxon>
        <taxon>Reichenbachiellaceae</taxon>
        <taxon>Reichenbachiella</taxon>
    </lineage>
</organism>